<name>X1UQZ7_9ZZZZ</name>
<accession>X1UQZ7</accession>
<dbReference type="AlphaFoldDB" id="X1UQZ7"/>
<sequence length="34" mass="3855">ESDRDRPAVQIGDPFREKLLLEACLELLKMGVIV</sequence>
<dbReference type="EMBL" id="BARW01043433">
    <property type="protein sequence ID" value="GAJ19914.1"/>
    <property type="molecule type" value="Genomic_DNA"/>
</dbReference>
<organism evidence="1">
    <name type="scientific">marine sediment metagenome</name>
    <dbReference type="NCBI Taxonomy" id="412755"/>
    <lineage>
        <taxon>unclassified sequences</taxon>
        <taxon>metagenomes</taxon>
        <taxon>ecological metagenomes</taxon>
    </lineage>
</organism>
<evidence type="ECO:0000313" key="1">
    <source>
        <dbReference type="EMBL" id="GAJ19914.1"/>
    </source>
</evidence>
<comment type="caution">
    <text evidence="1">The sequence shown here is derived from an EMBL/GenBank/DDBJ whole genome shotgun (WGS) entry which is preliminary data.</text>
</comment>
<protein>
    <submittedName>
        <fullName evidence="1">Uncharacterized protein</fullName>
    </submittedName>
</protein>
<gene>
    <name evidence="1" type="ORF">S12H4_63615</name>
</gene>
<feature type="non-terminal residue" evidence="1">
    <location>
        <position position="1"/>
    </location>
</feature>
<feature type="non-terminal residue" evidence="1">
    <location>
        <position position="34"/>
    </location>
</feature>
<reference evidence="1" key="1">
    <citation type="journal article" date="2014" name="Front. Microbiol.">
        <title>High frequency of phylogenetically diverse reductive dehalogenase-homologous genes in deep subseafloor sedimentary metagenomes.</title>
        <authorList>
            <person name="Kawai M."/>
            <person name="Futagami T."/>
            <person name="Toyoda A."/>
            <person name="Takaki Y."/>
            <person name="Nishi S."/>
            <person name="Hori S."/>
            <person name="Arai W."/>
            <person name="Tsubouchi T."/>
            <person name="Morono Y."/>
            <person name="Uchiyama I."/>
            <person name="Ito T."/>
            <person name="Fujiyama A."/>
            <person name="Inagaki F."/>
            <person name="Takami H."/>
        </authorList>
    </citation>
    <scope>NUCLEOTIDE SEQUENCE</scope>
    <source>
        <strain evidence="1">Expedition CK06-06</strain>
    </source>
</reference>
<dbReference type="SUPFAM" id="SSF56042">
    <property type="entry name" value="PurM C-terminal domain-like"/>
    <property type="match status" value="1"/>
</dbReference>
<dbReference type="InterPro" id="IPR036676">
    <property type="entry name" value="PurM-like_C_sf"/>
</dbReference>
<proteinExistence type="predicted"/>
<dbReference type="Gene3D" id="3.90.650.10">
    <property type="entry name" value="PurM-like C-terminal domain"/>
    <property type="match status" value="1"/>
</dbReference>